<dbReference type="GO" id="GO:0019843">
    <property type="term" value="F:rRNA binding"/>
    <property type="evidence" value="ECO:0007669"/>
    <property type="project" value="TreeGrafter"/>
</dbReference>
<evidence type="ECO:0000256" key="1">
    <source>
        <dbReference type="SAM" id="MobiDB-lite"/>
    </source>
</evidence>
<dbReference type="PANTHER" id="PTHR42698:SF1">
    <property type="entry name" value="GTPASE ERA, MITOCHONDRIAL"/>
    <property type="match status" value="1"/>
</dbReference>
<dbReference type="GO" id="GO:0005525">
    <property type="term" value="F:GTP binding"/>
    <property type="evidence" value="ECO:0007669"/>
    <property type="project" value="InterPro"/>
</dbReference>
<dbReference type="Pfam" id="PF01926">
    <property type="entry name" value="MMR_HSR1"/>
    <property type="match status" value="1"/>
</dbReference>
<dbReference type="GO" id="GO:0005829">
    <property type="term" value="C:cytosol"/>
    <property type="evidence" value="ECO:0007669"/>
    <property type="project" value="TreeGrafter"/>
</dbReference>
<dbReference type="GO" id="GO:0043024">
    <property type="term" value="F:ribosomal small subunit binding"/>
    <property type="evidence" value="ECO:0007669"/>
    <property type="project" value="TreeGrafter"/>
</dbReference>
<evidence type="ECO:0000313" key="5">
    <source>
        <dbReference type="Proteomes" id="UP000611640"/>
    </source>
</evidence>
<feature type="compositionally biased region" description="Pro residues" evidence="1">
    <location>
        <begin position="742"/>
        <end position="753"/>
    </location>
</feature>
<feature type="compositionally biased region" description="Low complexity" evidence="1">
    <location>
        <begin position="161"/>
        <end position="171"/>
    </location>
</feature>
<dbReference type="GO" id="GO:0000028">
    <property type="term" value="P:ribosomal small subunit assembly"/>
    <property type="evidence" value="ECO:0007669"/>
    <property type="project" value="TreeGrafter"/>
</dbReference>
<dbReference type="InterPro" id="IPR006073">
    <property type="entry name" value="GTP-bd"/>
</dbReference>
<dbReference type="InterPro" id="IPR005662">
    <property type="entry name" value="GTPase_Era-like"/>
</dbReference>
<dbReference type="EMBL" id="AP023355">
    <property type="protein sequence ID" value="BCJ38987.1"/>
    <property type="molecule type" value="Genomic_DNA"/>
</dbReference>
<dbReference type="AlphaFoldDB" id="A0A7R7DX35"/>
<keyword evidence="2" id="KW-0812">Transmembrane</keyword>
<dbReference type="RefSeq" id="WP_203964926.1">
    <property type="nucleotide sequence ID" value="NZ_AP023355.1"/>
</dbReference>
<feature type="compositionally biased region" description="Gly residues" evidence="1">
    <location>
        <begin position="831"/>
        <end position="842"/>
    </location>
</feature>
<protein>
    <recommendedName>
        <fullName evidence="3">G domain-containing protein</fullName>
    </recommendedName>
</protein>
<name>A0A7R7DX35_9ACTN</name>
<feature type="compositionally biased region" description="Low complexity" evidence="1">
    <location>
        <begin position="109"/>
        <end position="132"/>
    </location>
</feature>
<feature type="transmembrane region" description="Helical" evidence="2">
    <location>
        <begin position="961"/>
        <end position="985"/>
    </location>
</feature>
<proteinExistence type="predicted"/>
<dbReference type="Gene3D" id="3.40.50.300">
    <property type="entry name" value="P-loop containing nucleotide triphosphate hydrolases"/>
    <property type="match status" value="1"/>
</dbReference>
<dbReference type="Proteomes" id="UP000611640">
    <property type="component" value="Chromosome"/>
</dbReference>
<feature type="region of interest" description="Disordered" evidence="1">
    <location>
        <begin position="1"/>
        <end position="383"/>
    </location>
</feature>
<organism evidence="4 5">
    <name type="scientific">Actinocatenispora thailandica</name>
    <dbReference type="NCBI Taxonomy" id="227318"/>
    <lineage>
        <taxon>Bacteria</taxon>
        <taxon>Bacillati</taxon>
        <taxon>Actinomycetota</taxon>
        <taxon>Actinomycetes</taxon>
        <taxon>Micromonosporales</taxon>
        <taxon>Micromonosporaceae</taxon>
        <taxon>Actinocatenispora</taxon>
    </lineage>
</organism>
<feature type="compositionally biased region" description="Low complexity" evidence="1">
    <location>
        <begin position="358"/>
        <end position="378"/>
    </location>
</feature>
<dbReference type="KEGG" id="atl:Athai_64900"/>
<gene>
    <name evidence="4" type="ORF">Athai_64900</name>
</gene>
<feature type="region of interest" description="Disordered" evidence="1">
    <location>
        <begin position="724"/>
        <end position="867"/>
    </location>
</feature>
<keyword evidence="2" id="KW-0472">Membrane</keyword>
<feature type="compositionally biased region" description="Basic and acidic residues" evidence="1">
    <location>
        <begin position="794"/>
        <end position="807"/>
    </location>
</feature>
<sequence>MSRPGAARTGADDDADPEMTAWIQQLSSDEPLPDEQRSGSEPDAQPAEQAEPTAVPDRVGRARRGSHRRSKAKAQPGDDSGAERTDSDRLGGAAAAAGGPEAPVTAPNGPDTAADAGIGPAAAQGAPSAGTDPTSTAGSLPRHRTDPAAPQRTDTRSPHPADTATQHQADTTRGRTSAPPHQTDSAQRRAETTPHRTDSATPDRADPTQHRTEATPRRTDSATDPTQRRAETTPRRTDSATPDRADPTQHRTEATPHRADSATPDRAEAPPHRTDSAQHRVDSAQDPAGTAQRSAQHRANETRDQAGTVAQRPVDSTAAEPPAGGATEPAPPGPAATSDAGPSRQPAPGAEVRPEPAPTGSGAPAGAEPAERYPGPAASQVPPGDLAARLRALTEFVEAADGRVPDERLAPVRALLARADERLALSERHTVVVLAGTTGSGKSRLFNALTGLDLSRVGARRPTTADLHACIWEPAGTGPLLDWLGVPPENRTERESVLDGDAQRALHGLVLIDMPDFDSIEYGHRPMVERLIGSADMVLWVLDPQKYADRTVHEHYLSSLVDRDAAVTVVLNQVDRLPETDVDRLAADLRRLLGEDGLPAVPVHLASARTGLGVAALRSTLADAVAGRQAATVRIAADLAATVDGLADLADAEPPTGVAAGELADRLSARVGVAGLVDAAEQDLRRRGRRATGWLFIRRALGGRNPDRILAQERYDLDWLDDTTPAEPARAKPALAGADPRPGQPGVPQPDAAPPETGRTAAGQTAAARIGTAQAGDLGTRDGRAGDAGAPGEGQHRDERTGYDRPEGSGSGDAPAGEALAAPSPETGATRAGGSGAAGTGGAAKSTGAGTGRQEAGPDPASPVPEARRIDLGGALRTSLGPVFEPLPMPWRDALRGALTEQVPALGGRLAGLPAQAARGTRPAWWTVLGVLQWIFGVAAVLGAGWLIAATVSDAVPDPGLAALWLLAGGVLLGVASSLAALPLVGRAARAERAGLDAALRATVAAAAHDCVQVPVDAELAAYRTAHTALSAARGR</sequence>
<evidence type="ECO:0000259" key="3">
    <source>
        <dbReference type="Pfam" id="PF01926"/>
    </source>
</evidence>
<dbReference type="PANTHER" id="PTHR42698">
    <property type="entry name" value="GTPASE ERA"/>
    <property type="match status" value="1"/>
</dbReference>
<evidence type="ECO:0000256" key="2">
    <source>
        <dbReference type="SAM" id="Phobius"/>
    </source>
</evidence>
<reference evidence="4 5" key="1">
    <citation type="submission" date="2020-08" db="EMBL/GenBank/DDBJ databases">
        <title>Whole genome shotgun sequence of Actinocatenispora thailandica NBRC 105041.</title>
        <authorList>
            <person name="Komaki H."/>
            <person name="Tamura T."/>
        </authorList>
    </citation>
    <scope>NUCLEOTIDE SEQUENCE [LARGE SCALE GENOMIC DNA]</scope>
    <source>
        <strain evidence="4 5">NBRC 105041</strain>
    </source>
</reference>
<dbReference type="InterPro" id="IPR027417">
    <property type="entry name" value="P-loop_NTPase"/>
</dbReference>
<evidence type="ECO:0000313" key="4">
    <source>
        <dbReference type="EMBL" id="BCJ38987.1"/>
    </source>
</evidence>
<feature type="transmembrane region" description="Helical" evidence="2">
    <location>
        <begin position="924"/>
        <end position="949"/>
    </location>
</feature>
<feature type="domain" description="G" evidence="3">
    <location>
        <begin position="432"/>
        <end position="572"/>
    </location>
</feature>
<feature type="compositionally biased region" description="Basic residues" evidence="1">
    <location>
        <begin position="61"/>
        <end position="72"/>
    </location>
</feature>
<feature type="compositionally biased region" description="Low complexity" evidence="1">
    <location>
        <begin position="757"/>
        <end position="778"/>
    </location>
</feature>
<feature type="compositionally biased region" description="Basic and acidic residues" evidence="1">
    <location>
        <begin position="186"/>
        <end position="283"/>
    </location>
</feature>
<keyword evidence="5" id="KW-1185">Reference proteome</keyword>
<dbReference type="SUPFAM" id="SSF52540">
    <property type="entry name" value="P-loop containing nucleoside triphosphate hydrolases"/>
    <property type="match status" value="1"/>
</dbReference>
<keyword evidence="2" id="KW-1133">Transmembrane helix</keyword>
<accession>A0A7R7DX35</accession>
<feature type="compositionally biased region" description="Low complexity" evidence="1">
    <location>
        <begin position="317"/>
        <end position="328"/>
    </location>
</feature>